<protein>
    <submittedName>
        <fullName evidence="3">Tripartite tricarboxylate transporter TctB family protein</fullName>
    </submittedName>
</protein>
<dbReference type="AlphaFoldDB" id="A0A4P7HSA5"/>
<evidence type="ECO:0000256" key="1">
    <source>
        <dbReference type="SAM" id="Phobius"/>
    </source>
</evidence>
<feature type="transmembrane region" description="Helical" evidence="1">
    <location>
        <begin position="74"/>
        <end position="94"/>
    </location>
</feature>
<name>A0A4P7HSA5_9RHOB</name>
<accession>A0A4Z1BXM0</accession>
<keyword evidence="6" id="KW-1185">Reference proteome</keyword>
<dbReference type="Pfam" id="PF07331">
    <property type="entry name" value="TctB"/>
    <property type="match status" value="1"/>
</dbReference>
<evidence type="ECO:0000313" key="5">
    <source>
        <dbReference type="Proteomes" id="UP000296374"/>
    </source>
</evidence>
<organism evidence="3 5">
    <name type="scientific">Paracoccus liaowanqingii</name>
    <dbReference type="NCBI Taxonomy" id="2560053"/>
    <lineage>
        <taxon>Bacteria</taxon>
        <taxon>Pseudomonadati</taxon>
        <taxon>Pseudomonadota</taxon>
        <taxon>Alphaproteobacteria</taxon>
        <taxon>Rhodobacterales</taxon>
        <taxon>Paracoccaceae</taxon>
        <taxon>Paracoccus</taxon>
    </lineage>
</organism>
<keyword evidence="1" id="KW-0472">Membrane</keyword>
<dbReference type="EMBL" id="SRPG01000047">
    <property type="protein sequence ID" value="TGN62360.1"/>
    <property type="molecule type" value="Genomic_DNA"/>
</dbReference>
<evidence type="ECO:0000313" key="6">
    <source>
        <dbReference type="Proteomes" id="UP000297972"/>
    </source>
</evidence>
<dbReference type="KEGG" id="plia:E4191_15615"/>
<evidence type="ECO:0000313" key="3">
    <source>
        <dbReference type="EMBL" id="QBX36271.1"/>
    </source>
</evidence>
<evidence type="ECO:0000259" key="2">
    <source>
        <dbReference type="Pfam" id="PF07331"/>
    </source>
</evidence>
<dbReference type="Proteomes" id="UP000296374">
    <property type="component" value="Chromosome"/>
</dbReference>
<dbReference type="Proteomes" id="UP000297972">
    <property type="component" value="Unassembled WGS sequence"/>
</dbReference>
<feature type="transmembrane region" description="Helical" evidence="1">
    <location>
        <begin position="37"/>
        <end position="54"/>
    </location>
</feature>
<gene>
    <name evidence="3" type="ORF">E4191_15615</name>
    <name evidence="4" type="ORF">E4L95_06940</name>
</gene>
<dbReference type="InterPro" id="IPR009936">
    <property type="entry name" value="DUF1468"/>
</dbReference>
<accession>A0A4P7HSA5</accession>
<feature type="transmembrane region" description="Helical" evidence="1">
    <location>
        <begin position="106"/>
        <end position="130"/>
    </location>
</feature>
<feature type="domain" description="DUF1468" evidence="2">
    <location>
        <begin position="42"/>
        <end position="176"/>
    </location>
</feature>
<dbReference type="OrthoDB" id="7347328at2"/>
<keyword evidence="1" id="KW-1133">Transmembrane helix</keyword>
<evidence type="ECO:0000313" key="4">
    <source>
        <dbReference type="EMBL" id="TGN62360.1"/>
    </source>
</evidence>
<keyword evidence="1" id="KW-0812">Transmembrane</keyword>
<feature type="transmembrane region" description="Helical" evidence="1">
    <location>
        <begin position="150"/>
        <end position="171"/>
    </location>
</feature>
<proteinExistence type="predicted"/>
<dbReference type="RefSeq" id="WP_135314531.1">
    <property type="nucleotide sequence ID" value="NZ_CP038439.1"/>
</dbReference>
<reference evidence="3" key="2">
    <citation type="journal article" date="2020" name="Int. J. Syst. Evol. Microbiol.">
        <title>Paracoccus liaowanqingii sp. nov., isolated from Tibetan antelope (Pantholops hodgsonii).</title>
        <authorList>
            <person name="Li J."/>
            <person name="Lu S."/>
            <person name="Jin D."/>
            <person name="Yang J."/>
            <person name="Lai X.H."/>
            <person name="Huang Y."/>
            <person name="Tian Z."/>
            <person name="Dong K."/>
            <person name="Zhang S."/>
            <person name="Lei W."/>
            <person name="Pu J."/>
            <person name="Zhang G."/>
            <person name="Wu X."/>
            <person name="Huang Y."/>
            <person name="Ren Z."/>
            <person name="Wang S."/>
            <person name="Xu J."/>
        </authorList>
    </citation>
    <scope>NUCLEOTIDE SEQUENCE</scope>
    <source>
        <strain evidence="3">2251</strain>
    </source>
</reference>
<reference evidence="5 6" key="1">
    <citation type="submission" date="2019-03" db="EMBL/GenBank/DDBJ databases">
        <authorList>
            <person name="Li J."/>
        </authorList>
    </citation>
    <scope>NUCLEOTIDE SEQUENCE [LARGE SCALE GENOMIC DNA]</scope>
    <source>
        <strain evidence="5">2251</strain>
        <strain evidence="4 6">3058</strain>
    </source>
</reference>
<dbReference type="EMBL" id="CP038439">
    <property type="protein sequence ID" value="QBX36271.1"/>
    <property type="molecule type" value="Genomic_DNA"/>
</dbReference>
<sequence length="189" mass="20183">MSVDRTEAAGETRLSAEPDIRLHGEDEVGQASGRRDLAGLGIALALFALAAVIYSDASGYPVRRSYAQFGPEIVPFIVAFGILVLAGLTALSAWRGGFETREPLNWGGVIWLVAAIVIEIIMLYSGTGFIPASTVLFAFAARAFGQTTHLLNVAIGAVMSTLLFLLFRYGLGLALPNGPLEQVIDQLFR</sequence>